<dbReference type="GO" id="GO:0008649">
    <property type="term" value="F:rRNA methyltransferase activity"/>
    <property type="evidence" value="ECO:0007669"/>
    <property type="project" value="TreeGrafter"/>
</dbReference>
<sequence length="214" mass="24513">MSIYIKDGIIATENIVLGKRVYGEQLFEKESIEYRQWNPNRSKLAAAYLNGLKELKIQENSKILYLGASTGTTVSHISDIAKKGSIYALEFSPVSMRKLVRLCEKRPNIGPILGDATKPKIYFNLVSKVDLVYCDVAQPNQTDAFIKNMNLFLKEDGFGIIMIKSRSIDVNQKPQKIFKQEEKKLKEKGFKIVEKVKLEPYEKDHICFVVEKIF</sequence>
<gene>
    <name evidence="7" type="ORF">SDC9_03731</name>
</gene>
<dbReference type="GO" id="GO:1990259">
    <property type="term" value="F:histone H2AQ104 methyltransferase activity"/>
    <property type="evidence" value="ECO:0007669"/>
    <property type="project" value="TreeGrafter"/>
</dbReference>
<dbReference type="GO" id="GO:0003723">
    <property type="term" value="F:RNA binding"/>
    <property type="evidence" value="ECO:0007669"/>
    <property type="project" value="UniProtKB-KW"/>
</dbReference>
<dbReference type="EMBL" id="VSSQ01000006">
    <property type="protein sequence ID" value="MPL58200.1"/>
    <property type="molecule type" value="Genomic_DNA"/>
</dbReference>
<evidence type="ECO:0000256" key="2">
    <source>
        <dbReference type="ARBA" id="ARBA00015190"/>
    </source>
</evidence>
<comment type="caution">
    <text evidence="7">The sequence shown here is derived from an EMBL/GenBank/DDBJ whole genome shotgun (WGS) entry which is preliminary data.</text>
</comment>
<dbReference type="AlphaFoldDB" id="A0A644SU41"/>
<dbReference type="Gene3D" id="3.40.50.150">
    <property type="entry name" value="Vaccinia Virus protein VP39"/>
    <property type="match status" value="1"/>
</dbReference>
<keyword evidence="3" id="KW-0698">rRNA processing</keyword>
<keyword evidence="6" id="KW-0694">RNA-binding</keyword>
<dbReference type="HAMAP" id="MF_00351">
    <property type="entry name" value="RNA_methyltransf_FlpA"/>
    <property type="match status" value="1"/>
</dbReference>
<dbReference type="Gene3D" id="3.30.200.20">
    <property type="entry name" value="Phosphorylase Kinase, domain 1"/>
    <property type="match status" value="1"/>
</dbReference>
<keyword evidence="4" id="KW-0489">Methyltransferase</keyword>
<name>A0A644SU41_9ZZZZ</name>
<proteinExistence type="inferred from homology"/>
<reference evidence="7" key="1">
    <citation type="submission" date="2019-08" db="EMBL/GenBank/DDBJ databases">
        <authorList>
            <person name="Kucharzyk K."/>
            <person name="Murdoch R.W."/>
            <person name="Higgins S."/>
            <person name="Loffler F."/>
        </authorList>
    </citation>
    <scope>NUCLEOTIDE SEQUENCE</scope>
</reference>
<dbReference type="NCBIfam" id="NF003276">
    <property type="entry name" value="PRK04266.1-2"/>
    <property type="match status" value="1"/>
</dbReference>
<dbReference type="SMART" id="SM01206">
    <property type="entry name" value="Fibrillarin"/>
    <property type="match status" value="1"/>
</dbReference>
<evidence type="ECO:0000256" key="4">
    <source>
        <dbReference type="ARBA" id="ARBA00022603"/>
    </source>
</evidence>
<dbReference type="PANTHER" id="PTHR10335">
    <property type="entry name" value="RRNA 2-O-METHYLTRANSFERASE FIBRILLARIN"/>
    <property type="match status" value="1"/>
</dbReference>
<keyword evidence="5" id="KW-0808">Transferase</keyword>
<evidence type="ECO:0000256" key="1">
    <source>
        <dbReference type="ARBA" id="ARBA00010632"/>
    </source>
</evidence>
<evidence type="ECO:0000256" key="6">
    <source>
        <dbReference type="ARBA" id="ARBA00022884"/>
    </source>
</evidence>
<dbReference type="SUPFAM" id="SSF53335">
    <property type="entry name" value="S-adenosyl-L-methionine-dependent methyltransferases"/>
    <property type="match status" value="1"/>
</dbReference>
<organism evidence="7">
    <name type="scientific">bioreactor metagenome</name>
    <dbReference type="NCBI Taxonomy" id="1076179"/>
    <lineage>
        <taxon>unclassified sequences</taxon>
        <taxon>metagenomes</taxon>
        <taxon>ecological metagenomes</taxon>
    </lineage>
</organism>
<accession>A0A644SU41</accession>
<dbReference type="InterPro" id="IPR029063">
    <property type="entry name" value="SAM-dependent_MTases_sf"/>
</dbReference>
<dbReference type="GO" id="GO:0000494">
    <property type="term" value="P:box C/D sno(s)RNA 3'-end processing"/>
    <property type="evidence" value="ECO:0007669"/>
    <property type="project" value="TreeGrafter"/>
</dbReference>
<evidence type="ECO:0000313" key="7">
    <source>
        <dbReference type="EMBL" id="MPL58200.1"/>
    </source>
</evidence>
<dbReference type="PIRSF" id="PIRSF006540">
    <property type="entry name" value="Nop17p"/>
    <property type="match status" value="1"/>
</dbReference>
<dbReference type="PANTHER" id="PTHR10335:SF17">
    <property type="entry name" value="FIBRILLARIN"/>
    <property type="match status" value="1"/>
</dbReference>
<dbReference type="Pfam" id="PF01269">
    <property type="entry name" value="Fibrillarin"/>
    <property type="match status" value="1"/>
</dbReference>
<evidence type="ECO:0000256" key="5">
    <source>
        <dbReference type="ARBA" id="ARBA00022679"/>
    </source>
</evidence>
<evidence type="ECO:0000256" key="3">
    <source>
        <dbReference type="ARBA" id="ARBA00022552"/>
    </source>
</evidence>
<comment type="similarity">
    <text evidence="1">Belongs to the methyltransferase superfamily. Fibrillarin family.</text>
</comment>
<protein>
    <recommendedName>
        <fullName evidence="2">rRNA 2'-O-methyltransferase fibrillarin</fullName>
    </recommendedName>
</protein>
<dbReference type="PRINTS" id="PR00052">
    <property type="entry name" value="FIBRILLARIN"/>
</dbReference>
<dbReference type="InterPro" id="IPR000692">
    <property type="entry name" value="Fibrillarin"/>
</dbReference>